<evidence type="ECO:0000259" key="2">
    <source>
        <dbReference type="PROSITE" id="PS50835"/>
    </source>
</evidence>
<feature type="chain" id="PRO_5034685660" description="Ig-like domain-containing protein" evidence="1">
    <location>
        <begin position="16"/>
        <end position="127"/>
    </location>
</feature>
<evidence type="ECO:0000256" key="1">
    <source>
        <dbReference type="SAM" id="SignalP"/>
    </source>
</evidence>
<feature type="signal peptide" evidence="1">
    <location>
        <begin position="1"/>
        <end position="15"/>
    </location>
</feature>
<dbReference type="GO" id="GO:0070374">
    <property type="term" value="P:positive regulation of ERK1 and ERK2 cascade"/>
    <property type="evidence" value="ECO:0007669"/>
    <property type="project" value="TreeGrafter"/>
</dbReference>
<keyword evidence="4" id="KW-1185">Reference proteome</keyword>
<reference evidence="3" key="2">
    <citation type="submission" date="2025-09" db="UniProtKB">
        <authorList>
            <consortium name="Ensembl"/>
        </authorList>
    </citation>
    <scope>IDENTIFICATION</scope>
</reference>
<dbReference type="GO" id="GO:0045121">
    <property type="term" value="C:membrane raft"/>
    <property type="evidence" value="ECO:0007669"/>
    <property type="project" value="TreeGrafter"/>
</dbReference>
<protein>
    <recommendedName>
        <fullName evidence="2">Ig-like domain-containing protein</fullName>
    </recommendedName>
</protein>
<organism evidence="3 4">
    <name type="scientific">Neogobius melanostomus</name>
    <name type="common">round goby</name>
    <dbReference type="NCBI Taxonomy" id="47308"/>
    <lineage>
        <taxon>Eukaryota</taxon>
        <taxon>Metazoa</taxon>
        <taxon>Chordata</taxon>
        <taxon>Craniata</taxon>
        <taxon>Vertebrata</taxon>
        <taxon>Euteleostomi</taxon>
        <taxon>Actinopterygii</taxon>
        <taxon>Neopterygii</taxon>
        <taxon>Teleostei</taxon>
        <taxon>Neoteleostei</taxon>
        <taxon>Acanthomorphata</taxon>
        <taxon>Gobiaria</taxon>
        <taxon>Gobiiformes</taxon>
        <taxon>Gobioidei</taxon>
        <taxon>Gobiidae</taxon>
        <taxon>Benthophilinae</taxon>
        <taxon>Neogobiini</taxon>
        <taxon>Neogobius</taxon>
    </lineage>
</organism>
<dbReference type="Gene3D" id="2.60.40.10">
    <property type="entry name" value="Immunoglobulins"/>
    <property type="match status" value="1"/>
</dbReference>
<dbReference type="InterPro" id="IPR007110">
    <property type="entry name" value="Ig-like_dom"/>
</dbReference>
<dbReference type="GO" id="GO:0042289">
    <property type="term" value="F:MHC class II protein binding"/>
    <property type="evidence" value="ECO:0007669"/>
    <property type="project" value="TreeGrafter"/>
</dbReference>
<dbReference type="GO" id="GO:0035723">
    <property type="term" value="P:interleukin-15-mediated signaling pathway"/>
    <property type="evidence" value="ECO:0007669"/>
    <property type="project" value="TreeGrafter"/>
</dbReference>
<dbReference type="PROSITE" id="PS50835">
    <property type="entry name" value="IG_LIKE"/>
    <property type="match status" value="1"/>
</dbReference>
<proteinExistence type="predicted"/>
<evidence type="ECO:0000313" key="4">
    <source>
        <dbReference type="Proteomes" id="UP000694523"/>
    </source>
</evidence>
<dbReference type="InterPro" id="IPR036179">
    <property type="entry name" value="Ig-like_dom_sf"/>
</dbReference>
<evidence type="ECO:0000313" key="3">
    <source>
        <dbReference type="Ensembl" id="ENSNMLP00000025580.1"/>
    </source>
</evidence>
<dbReference type="PANTHER" id="PTHR11422">
    <property type="entry name" value="T-CELL SURFACE GLYCOPROTEIN CD4"/>
    <property type="match status" value="1"/>
</dbReference>
<name>A0A8C6TZL2_9GOBI</name>
<dbReference type="InterPro" id="IPR003599">
    <property type="entry name" value="Ig_sub"/>
</dbReference>
<feature type="domain" description="Ig-like" evidence="2">
    <location>
        <begin position="20"/>
        <end position="90"/>
    </location>
</feature>
<dbReference type="AlphaFoldDB" id="A0A8C6TZL2"/>
<dbReference type="SMART" id="SM00409">
    <property type="entry name" value="IG"/>
    <property type="match status" value="1"/>
</dbReference>
<sequence length="127" mass="14025">VGYLVLLCVSSSASARDEFVKEGDAVTLPCDGTWSKNTCDTTKWFSRPLSGTQTDNVLDPESSVRLTLTQDCALQIPNVHSDDAGQYYCQQKSDSSIQNYGYRFKEIPKVSYVALSVVSGQQQRNLC</sequence>
<dbReference type="PANTHER" id="PTHR11422:SF5">
    <property type="entry name" value="DIVERSE IMMUNOGLOBULIN DOMAIN-CONTAINING PROTEIN 1.1 ISOFORM X1-RELATED"/>
    <property type="match status" value="1"/>
</dbReference>
<dbReference type="InterPro" id="IPR013783">
    <property type="entry name" value="Ig-like_fold"/>
</dbReference>
<accession>A0A8C6TZL2</accession>
<reference evidence="3" key="1">
    <citation type="submission" date="2025-08" db="UniProtKB">
        <authorList>
            <consortium name="Ensembl"/>
        </authorList>
    </citation>
    <scope>IDENTIFICATION</scope>
</reference>
<dbReference type="GO" id="GO:0009897">
    <property type="term" value="C:external side of plasma membrane"/>
    <property type="evidence" value="ECO:0007669"/>
    <property type="project" value="TreeGrafter"/>
</dbReference>
<dbReference type="SUPFAM" id="SSF48726">
    <property type="entry name" value="Immunoglobulin"/>
    <property type="match status" value="1"/>
</dbReference>
<dbReference type="GO" id="GO:0042110">
    <property type="term" value="P:T cell activation"/>
    <property type="evidence" value="ECO:0007669"/>
    <property type="project" value="TreeGrafter"/>
</dbReference>
<dbReference type="Proteomes" id="UP000694523">
    <property type="component" value="Unplaced"/>
</dbReference>
<dbReference type="Ensembl" id="ENSNMLT00000028603.1">
    <property type="protein sequence ID" value="ENSNMLP00000025580.1"/>
    <property type="gene ID" value="ENSNMLG00000016349.1"/>
</dbReference>
<keyword evidence="1" id="KW-0732">Signal</keyword>
<dbReference type="GO" id="GO:1990782">
    <property type="term" value="F:protein tyrosine kinase binding"/>
    <property type="evidence" value="ECO:0007669"/>
    <property type="project" value="TreeGrafter"/>
</dbReference>